<dbReference type="InterPro" id="IPR036637">
    <property type="entry name" value="Phosphohistidine_dom_sf"/>
</dbReference>
<comment type="function">
    <text evidence="3 17">General (non sugar-specific) component of the phosphoenolpyruvate-dependent sugar phosphotransferase system (sugar PTS). This major carbohydrate active-transport system catalyzes the phosphorylation of incoming sugar substrates concomitantly with their translocation across the cell membrane. Enzyme I transfers the phosphoryl group from phosphoenolpyruvate (PEP) to the phosphoryl carrier protein (HPr).</text>
</comment>
<evidence type="ECO:0000256" key="12">
    <source>
        <dbReference type="ARBA" id="ARBA00022683"/>
    </source>
</evidence>
<comment type="subcellular location">
    <subcellularLocation>
        <location evidence="4 17">Cytoplasm</location>
    </subcellularLocation>
</comment>
<dbReference type="PROSITE" id="PS00370">
    <property type="entry name" value="PEP_ENZYMES_PHOS_SITE"/>
    <property type="match status" value="1"/>
</dbReference>
<dbReference type="GO" id="GO:0016301">
    <property type="term" value="F:kinase activity"/>
    <property type="evidence" value="ECO:0007669"/>
    <property type="project" value="UniProtKB-KW"/>
</dbReference>
<dbReference type="InterPro" id="IPR015813">
    <property type="entry name" value="Pyrv/PenolPyrv_kinase-like_dom"/>
</dbReference>
<dbReference type="InterPro" id="IPR008279">
    <property type="entry name" value="PEP-util_enz_mobile_dom"/>
</dbReference>
<keyword evidence="21" id="KW-0175">Coiled coil</keyword>
<dbReference type="InterPro" id="IPR023151">
    <property type="entry name" value="PEP_util_CS"/>
</dbReference>
<dbReference type="RefSeq" id="WP_111921530.1">
    <property type="nucleotide sequence ID" value="NZ_JAAZKZ010000194.1"/>
</dbReference>
<feature type="domain" description="PEP-utilising enzyme mobile" evidence="22">
    <location>
        <begin position="150"/>
        <end position="223"/>
    </location>
</feature>
<organism evidence="25 26">
    <name type="scientific">Clostridium cochlearium</name>
    <dbReference type="NCBI Taxonomy" id="1494"/>
    <lineage>
        <taxon>Bacteria</taxon>
        <taxon>Bacillati</taxon>
        <taxon>Bacillota</taxon>
        <taxon>Clostridia</taxon>
        <taxon>Eubacteriales</taxon>
        <taxon>Clostridiaceae</taxon>
        <taxon>Clostridium</taxon>
    </lineage>
</organism>
<evidence type="ECO:0000256" key="11">
    <source>
        <dbReference type="ARBA" id="ARBA00022679"/>
    </source>
</evidence>
<dbReference type="EMBL" id="UAWC01000023">
    <property type="protein sequence ID" value="SQB35048.1"/>
    <property type="molecule type" value="Genomic_DNA"/>
</dbReference>
<dbReference type="FunFam" id="3.20.20.60:FF:000007">
    <property type="entry name" value="Phosphoenolpyruvate-protein phosphotransferase"/>
    <property type="match status" value="1"/>
</dbReference>
<evidence type="ECO:0000259" key="22">
    <source>
        <dbReference type="Pfam" id="PF00391"/>
    </source>
</evidence>
<dbReference type="Gene3D" id="1.10.274.10">
    <property type="entry name" value="PtsI, HPr-binding domain"/>
    <property type="match status" value="1"/>
</dbReference>
<evidence type="ECO:0000313" key="25">
    <source>
        <dbReference type="EMBL" id="SQB35048.1"/>
    </source>
</evidence>
<dbReference type="Pfam" id="PF02896">
    <property type="entry name" value="PEP-utilizers_C"/>
    <property type="match status" value="1"/>
</dbReference>
<dbReference type="GO" id="GO:0046872">
    <property type="term" value="F:metal ion binding"/>
    <property type="evidence" value="ECO:0007669"/>
    <property type="project" value="UniProtKB-KW"/>
</dbReference>
<protein>
    <recommendedName>
        <fullName evidence="7 17">Phosphoenolpyruvate-protein phosphotransferase</fullName>
        <ecNumber evidence="6 17">2.7.3.9</ecNumber>
    </recommendedName>
    <alternativeName>
        <fullName evidence="16 17">Phosphotransferase system, enzyme I</fullName>
    </alternativeName>
</protein>
<dbReference type="InterPro" id="IPR018274">
    <property type="entry name" value="PEP_util_AS"/>
</dbReference>
<dbReference type="InterPro" id="IPR008731">
    <property type="entry name" value="PTS_EIN"/>
</dbReference>
<dbReference type="SUPFAM" id="SSF52009">
    <property type="entry name" value="Phosphohistidine domain"/>
    <property type="match status" value="1"/>
</dbReference>
<evidence type="ECO:0000256" key="19">
    <source>
        <dbReference type="PIRSR" id="PIRSR000732-2"/>
    </source>
</evidence>
<feature type="binding site" evidence="19">
    <location>
        <position position="463"/>
    </location>
    <ligand>
        <name>phosphoenolpyruvate</name>
        <dbReference type="ChEBI" id="CHEBI:58702"/>
    </ligand>
</feature>
<dbReference type="Proteomes" id="UP000250223">
    <property type="component" value="Unassembled WGS sequence"/>
</dbReference>
<reference evidence="25 26" key="1">
    <citation type="submission" date="2018-06" db="EMBL/GenBank/DDBJ databases">
        <authorList>
            <consortium name="Pathogen Informatics"/>
            <person name="Doyle S."/>
        </authorList>
    </citation>
    <scope>NUCLEOTIDE SEQUENCE [LARGE SCALE GENOMIC DNA]</scope>
    <source>
        <strain evidence="25 26">NCTC13028</strain>
    </source>
</reference>
<feature type="binding site" evidence="19">
    <location>
        <begin position="452"/>
        <end position="453"/>
    </location>
    <ligand>
        <name>phosphoenolpyruvate</name>
        <dbReference type="ChEBI" id="CHEBI:58702"/>
    </ligand>
</feature>
<feature type="binding site" evidence="20">
    <location>
        <position position="453"/>
    </location>
    <ligand>
        <name>Mg(2+)</name>
        <dbReference type="ChEBI" id="CHEBI:18420"/>
    </ligand>
</feature>
<keyword evidence="13 17" id="KW-0479">Metal-binding</keyword>
<keyword evidence="12 17" id="KW-0598">Phosphotransferase system</keyword>
<keyword evidence="15 17" id="KW-0460">Magnesium</keyword>
<feature type="coiled-coil region" evidence="21">
    <location>
        <begin position="31"/>
        <end position="58"/>
    </location>
</feature>
<dbReference type="SUPFAM" id="SSF51621">
    <property type="entry name" value="Phosphoenolpyruvate/pyruvate domain"/>
    <property type="match status" value="1"/>
</dbReference>
<comment type="cofactor">
    <cofactor evidence="2 17 20">
        <name>Mg(2+)</name>
        <dbReference type="ChEBI" id="CHEBI:18420"/>
    </cofactor>
</comment>
<evidence type="ECO:0000256" key="13">
    <source>
        <dbReference type="ARBA" id="ARBA00022723"/>
    </source>
</evidence>
<evidence type="ECO:0000259" key="24">
    <source>
        <dbReference type="Pfam" id="PF05524"/>
    </source>
</evidence>
<feature type="domain" description="Phosphotransferase system enzyme I N-terminal" evidence="24">
    <location>
        <begin position="3"/>
        <end position="124"/>
    </location>
</feature>
<feature type="active site" description="Proton donor" evidence="18">
    <location>
        <position position="500"/>
    </location>
</feature>
<keyword evidence="8 17" id="KW-0813">Transport</keyword>
<keyword evidence="9 17" id="KW-0963">Cytoplasm</keyword>
<evidence type="ECO:0000256" key="18">
    <source>
        <dbReference type="PIRSR" id="PIRSR000732-1"/>
    </source>
</evidence>
<dbReference type="Pfam" id="PF00391">
    <property type="entry name" value="PEP-utilizers"/>
    <property type="match status" value="1"/>
</dbReference>
<dbReference type="Gene3D" id="3.20.20.60">
    <property type="entry name" value="Phosphoenolpyruvate-binding domains"/>
    <property type="match status" value="1"/>
</dbReference>
<dbReference type="PROSITE" id="PS00742">
    <property type="entry name" value="PEP_ENZYMES_2"/>
    <property type="match status" value="1"/>
</dbReference>
<dbReference type="PANTHER" id="PTHR46244">
    <property type="entry name" value="PHOSPHOENOLPYRUVATE-PROTEIN PHOSPHOTRANSFERASE"/>
    <property type="match status" value="1"/>
</dbReference>
<dbReference type="InterPro" id="IPR050499">
    <property type="entry name" value="PEP-utilizing_PTS_enzyme"/>
</dbReference>
<keyword evidence="25" id="KW-0670">Pyruvate</keyword>
<dbReference type="PRINTS" id="PR01736">
    <property type="entry name" value="PHPHTRNFRASE"/>
</dbReference>
<comment type="similarity">
    <text evidence="5 17">Belongs to the PEP-utilizing enzyme family.</text>
</comment>
<keyword evidence="14 17" id="KW-0418">Kinase</keyword>
<dbReference type="InterPro" id="IPR024692">
    <property type="entry name" value="PTS_EI"/>
</dbReference>
<feature type="domain" description="PEP-utilising enzyme C-terminal" evidence="23">
    <location>
        <begin position="251"/>
        <end position="539"/>
    </location>
</feature>
<dbReference type="GO" id="GO:0008965">
    <property type="term" value="F:phosphoenolpyruvate-protein phosphotransferase activity"/>
    <property type="evidence" value="ECO:0007669"/>
    <property type="project" value="UniProtKB-EC"/>
</dbReference>
<dbReference type="PANTHER" id="PTHR46244:SF3">
    <property type="entry name" value="PHOSPHOENOLPYRUVATE-PROTEIN PHOSPHOTRANSFERASE"/>
    <property type="match status" value="1"/>
</dbReference>
<evidence type="ECO:0000256" key="2">
    <source>
        <dbReference type="ARBA" id="ARBA00001946"/>
    </source>
</evidence>
<dbReference type="InterPro" id="IPR040442">
    <property type="entry name" value="Pyrv_kinase-like_dom_sf"/>
</dbReference>
<keyword evidence="11 17" id="KW-0808">Transferase</keyword>
<dbReference type="GO" id="GO:0009401">
    <property type="term" value="P:phosphoenolpyruvate-dependent sugar phosphotransferase system"/>
    <property type="evidence" value="ECO:0007669"/>
    <property type="project" value="UniProtKB-KW"/>
</dbReference>
<sequence>MLKGISASNGIAIGKAFILKSGDLKIVKEIVKNGEEENKRFTNALEKAKSDLSKIMEDTKKNLGEEKAKIFEAHLFMLDDPEFTGQVSEKILSEKINAEYALKSISEQLVAIFEQIEDDYMRERAADIKDVTNRILKILTGNESISISEIEEECILIGYDLTPSDTAQINKEKILGFATEIGGVTSHSAIIARSIGIPSVLGVGSEINKIKNGELIILDGNKGIIITNPDKEKIESYKNKIEEERKLQKVLEKYKDTEVVTVDGRKVEVASNIGSIEDTENALKNGAQGIGLFRTEFLYMSSDKLPEEDFQYNAYREVLEKMGEKPVIIRTLDIGGDKKLPYLPIDEEMNPFLGYRAIRLCLHRKDIFKTQLRALLRASNHGNLKIMFPMIANLQELREAKAVLDECREELRKEGIAFDENIQVGIMVEIPSAAIMSDVLAKEVDFFSIGTNDLIQYTVAVDRMNEKVSYLYDFFNPAVLRLINKVIVNGHKEGKFVGMCGEMAGKEELIPLLLGMGLDEFSMSASSVLKAKKLITELNYEKCKNMVQKVMEMGTAGEIKVFLENFNFSE</sequence>
<evidence type="ECO:0000256" key="4">
    <source>
        <dbReference type="ARBA" id="ARBA00004496"/>
    </source>
</evidence>
<evidence type="ECO:0000256" key="21">
    <source>
        <dbReference type="SAM" id="Coils"/>
    </source>
</evidence>
<keyword evidence="10 17" id="KW-0762">Sugar transport</keyword>
<feature type="binding site" evidence="19">
    <location>
        <position position="330"/>
    </location>
    <ligand>
        <name>phosphoenolpyruvate</name>
        <dbReference type="ChEBI" id="CHEBI:58702"/>
    </ligand>
</feature>
<dbReference type="AlphaFoldDB" id="A0A2X2W2C1"/>
<feature type="binding site" evidence="19">
    <location>
        <position position="294"/>
    </location>
    <ligand>
        <name>phosphoenolpyruvate</name>
        <dbReference type="ChEBI" id="CHEBI:58702"/>
    </ligand>
</feature>
<gene>
    <name evidence="25" type="primary">ptsI</name>
    <name evidence="25" type="ORF">NCTC13028_01659</name>
</gene>
<dbReference type="SUPFAM" id="SSF47831">
    <property type="entry name" value="Enzyme I of the PEP:sugar phosphotransferase system HPr-binding (sub)domain"/>
    <property type="match status" value="1"/>
</dbReference>
<dbReference type="InterPro" id="IPR000121">
    <property type="entry name" value="PEP_util_C"/>
</dbReference>
<accession>A0A2X2W2C1</accession>
<evidence type="ECO:0000313" key="26">
    <source>
        <dbReference type="Proteomes" id="UP000250223"/>
    </source>
</evidence>
<evidence type="ECO:0000259" key="23">
    <source>
        <dbReference type="Pfam" id="PF02896"/>
    </source>
</evidence>
<dbReference type="PIRSF" id="PIRSF000732">
    <property type="entry name" value="PTS_enzyme_I"/>
    <property type="match status" value="1"/>
</dbReference>
<evidence type="ECO:0000256" key="10">
    <source>
        <dbReference type="ARBA" id="ARBA00022597"/>
    </source>
</evidence>
<feature type="active site" description="Tele-phosphohistidine intermediate" evidence="18">
    <location>
        <position position="187"/>
    </location>
</feature>
<dbReference type="InterPro" id="IPR006318">
    <property type="entry name" value="PTS_EI-like"/>
</dbReference>
<dbReference type="EC" id="2.7.3.9" evidence="6 17"/>
<comment type="catalytic activity">
    <reaction evidence="1 17">
        <text>L-histidyl-[protein] + phosphoenolpyruvate = N(pros)-phospho-L-histidyl-[protein] + pyruvate</text>
        <dbReference type="Rhea" id="RHEA:23880"/>
        <dbReference type="Rhea" id="RHEA-COMP:9745"/>
        <dbReference type="Rhea" id="RHEA-COMP:9746"/>
        <dbReference type="ChEBI" id="CHEBI:15361"/>
        <dbReference type="ChEBI" id="CHEBI:29979"/>
        <dbReference type="ChEBI" id="CHEBI:58702"/>
        <dbReference type="ChEBI" id="CHEBI:64837"/>
        <dbReference type="EC" id="2.7.3.9"/>
    </reaction>
</comment>
<dbReference type="InterPro" id="IPR036618">
    <property type="entry name" value="PtsI_HPr-bd_sf"/>
</dbReference>
<evidence type="ECO:0000256" key="14">
    <source>
        <dbReference type="ARBA" id="ARBA00022777"/>
    </source>
</evidence>
<evidence type="ECO:0000256" key="6">
    <source>
        <dbReference type="ARBA" id="ARBA00012232"/>
    </source>
</evidence>
<evidence type="ECO:0000256" key="16">
    <source>
        <dbReference type="ARBA" id="ARBA00033235"/>
    </source>
</evidence>
<evidence type="ECO:0000256" key="1">
    <source>
        <dbReference type="ARBA" id="ARBA00000683"/>
    </source>
</evidence>
<dbReference type="Gene3D" id="3.50.30.10">
    <property type="entry name" value="Phosphohistidine domain"/>
    <property type="match status" value="1"/>
</dbReference>
<evidence type="ECO:0000256" key="8">
    <source>
        <dbReference type="ARBA" id="ARBA00022448"/>
    </source>
</evidence>
<dbReference type="Pfam" id="PF05524">
    <property type="entry name" value="PEP-utilisers_N"/>
    <property type="match status" value="1"/>
</dbReference>
<evidence type="ECO:0000256" key="9">
    <source>
        <dbReference type="ARBA" id="ARBA00022490"/>
    </source>
</evidence>
<feature type="binding site" evidence="20">
    <location>
        <position position="429"/>
    </location>
    <ligand>
        <name>Mg(2+)</name>
        <dbReference type="ChEBI" id="CHEBI:18420"/>
    </ligand>
</feature>
<evidence type="ECO:0000256" key="5">
    <source>
        <dbReference type="ARBA" id="ARBA00007837"/>
    </source>
</evidence>
<evidence type="ECO:0000256" key="20">
    <source>
        <dbReference type="PIRSR" id="PIRSR000732-3"/>
    </source>
</evidence>
<dbReference type="NCBIfam" id="TIGR01417">
    <property type="entry name" value="PTS_I_fam"/>
    <property type="match status" value="1"/>
</dbReference>
<name>A0A2X2W2C1_CLOCO</name>
<evidence type="ECO:0000256" key="15">
    <source>
        <dbReference type="ARBA" id="ARBA00022842"/>
    </source>
</evidence>
<evidence type="ECO:0000256" key="3">
    <source>
        <dbReference type="ARBA" id="ARBA00002728"/>
    </source>
</evidence>
<evidence type="ECO:0000256" key="17">
    <source>
        <dbReference type="PIRNR" id="PIRNR000732"/>
    </source>
</evidence>
<evidence type="ECO:0000256" key="7">
    <source>
        <dbReference type="ARBA" id="ARBA00016544"/>
    </source>
</evidence>
<proteinExistence type="inferred from homology"/>
<dbReference type="GO" id="GO:0005737">
    <property type="term" value="C:cytoplasm"/>
    <property type="evidence" value="ECO:0007669"/>
    <property type="project" value="UniProtKB-SubCell"/>
</dbReference>